<feature type="domain" description="CSC1/OSCA1-like N-terminal transmembrane" evidence="14">
    <location>
        <begin position="397"/>
        <end position="567"/>
    </location>
</feature>
<protein>
    <recommendedName>
        <fullName evidence="18">Reverse transcriptase zinc-binding domain-containing protein</fullName>
    </recommendedName>
</protein>
<comment type="subcellular location">
    <subcellularLocation>
        <location evidence="1">Membrane</location>
        <topology evidence="1">Multi-pass membrane protein</topology>
    </subcellularLocation>
</comment>
<dbReference type="GO" id="GO:0005227">
    <property type="term" value="F:calcium-activated cation channel activity"/>
    <property type="evidence" value="ECO:0007669"/>
    <property type="project" value="InterPro"/>
</dbReference>
<evidence type="ECO:0000256" key="6">
    <source>
        <dbReference type="ARBA" id="ARBA00022989"/>
    </source>
</evidence>
<dbReference type="GO" id="GO:0005886">
    <property type="term" value="C:plasma membrane"/>
    <property type="evidence" value="ECO:0007669"/>
    <property type="project" value="TreeGrafter"/>
</dbReference>
<dbReference type="Pfam" id="PF13966">
    <property type="entry name" value="zf-RVT"/>
    <property type="match status" value="1"/>
</dbReference>
<evidence type="ECO:0008006" key="18">
    <source>
        <dbReference type="Google" id="ProtNLM"/>
    </source>
</evidence>
<evidence type="ECO:0000256" key="3">
    <source>
        <dbReference type="ARBA" id="ARBA00022448"/>
    </source>
</evidence>
<feature type="domain" description="CSC1/OSCA1-like 7TM region" evidence="12">
    <location>
        <begin position="761"/>
        <end position="1033"/>
    </location>
</feature>
<feature type="transmembrane region" description="Helical" evidence="11">
    <location>
        <begin position="763"/>
        <end position="787"/>
    </location>
</feature>
<comment type="similarity">
    <text evidence="2">Belongs to the CSC1 (TC 1.A.17) family.</text>
</comment>
<dbReference type="Pfam" id="PF13967">
    <property type="entry name" value="RSN1_TM"/>
    <property type="match status" value="1"/>
</dbReference>
<evidence type="ECO:0000256" key="2">
    <source>
        <dbReference type="ARBA" id="ARBA00007779"/>
    </source>
</evidence>
<evidence type="ECO:0000256" key="1">
    <source>
        <dbReference type="ARBA" id="ARBA00004141"/>
    </source>
</evidence>
<evidence type="ECO:0000313" key="17">
    <source>
        <dbReference type="Proteomes" id="UP000595140"/>
    </source>
</evidence>
<dbReference type="InterPro" id="IPR045122">
    <property type="entry name" value="Csc1-like"/>
</dbReference>
<evidence type="ECO:0000259" key="12">
    <source>
        <dbReference type="Pfam" id="PF02714"/>
    </source>
</evidence>
<keyword evidence="9" id="KW-0407">Ion channel</keyword>
<dbReference type="EMBL" id="OOIL02006792">
    <property type="protein sequence ID" value="VFR02120.1"/>
    <property type="molecule type" value="Genomic_DNA"/>
</dbReference>
<feature type="transmembrane region" description="Helical" evidence="11">
    <location>
        <begin position="397"/>
        <end position="418"/>
    </location>
</feature>
<gene>
    <name evidence="16" type="ORF">CCAM_LOCUS43895</name>
</gene>
<evidence type="ECO:0000256" key="9">
    <source>
        <dbReference type="ARBA" id="ARBA00023303"/>
    </source>
</evidence>
<organism evidence="16 17">
    <name type="scientific">Cuscuta campestris</name>
    <dbReference type="NCBI Taxonomy" id="132261"/>
    <lineage>
        <taxon>Eukaryota</taxon>
        <taxon>Viridiplantae</taxon>
        <taxon>Streptophyta</taxon>
        <taxon>Embryophyta</taxon>
        <taxon>Tracheophyta</taxon>
        <taxon>Spermatophyta</taxon>
        <taxon>Magnoliopsida</taxon>
        <taxon>eudicotyledons</taxon>
        <taxon>Gunneridae</taxon>
        <taxon>Pentapetalae</taxon>
        <taxon>asterids</taxon>
        <taxon>lamiids</taxon>
        <taxon>Solanales</taxon>
        <taxon>Convolvulaceae</taxon>
        <taxon>Cuscuteae</taxon>
        <taxon>Cuscuta</taxon>
        <taxon>Cuscuta subgen. Grammica</taxon>
        <taxon>Cuscuta sect. Cleistogrammica</taxon>
    </lineage>
</organism>
<name>A0A484NM15_9ASTE</name>
<reference evidence="16 17" key="1">
    <citation type="submission" date="2018-04" db="EMBL/GenBank/DDBJ databases">
        <authorList>
            <person name="Vogel A."/>
        </authorList>
    </citation>
    <scope>NUCLEOTIDE SEQUENCE [LARGE SCALE GENOMIC DNA]</scope>
</reference>
<feature type="domain" description="CSC1/OSCA1-like cytosolic" evidence="15">
    <location>
        <begin position="588"/>
        <end position="750"/>
    </location>
</feature>
<feature type="transmembrane region" description="Helical" evidence="11">
    <location>
        <begin position="962"/>
        <end position="992"/>
    </location>
</feature>
<dbReference type="OrthoDB" id="1689567at2759"/>
<dbReference type="InterPro" id="IPR027815">
    <property type="entry name" value="CSC1/OSCA1-like_cyt"/>
</dbReference>
<dbReference type="InterPro" id="IPR026960">
    <property type="entry name" value="RVT-Znf"/>
</dbReference>
<dbReference type="PANTHER" id="PTHR13018">
    <property type="entry name" value="PROBABLE MEMBRANE PROTEIN DUF221-RELATED"/>
    <property type="match status" value="1"/>
</dbReference>
<dbReference type="PANTHER" id="PTHR13018:SF96">
    <property type="entry name" value="OS05G0393800 PROTEIN"/>
    <property type="match status" value="1"/>
</dbReference>
<evidence type="ECO:0000256" key="5">
    <source>
        <dbReference type="ARBA" id="ARBA00022837"/>
    </source>
</evidence>
<dbReference type="Proteomes" id="UP000595140">
    <property type="component" value="Unassembled WGS sequence"/>
</dbReference>
<dbReference type="InterPro" id="IPR032880">
    <property type="entry name" value="CSC1/OSCA1-like_N"/>
</dbReference>
<evidence type="ECO:0000259" key="14">
    <source>
        <dbReference type="Pfam" id="PF13967"/>
    </source>
</evidence>
<feature type="region of interest" description="Disordered" evidence="10">
    <location>
        <begin position="1114"/>
        <end position="1155"/>
    </location>
</feature>
<evidence type="ECO:0000259" key="13">
    <source>
        <dbReference type="Pfam" id="PF13966"/>
    </source>
</evidence>
<dbReference type="Pfam" id="PF14703">
    <property type="entry name" value="PHM7_cyt"/>
    <property type="match status" value="1"/>
</dbReference>
<accession>A0A484NM15</accession>
<keyword evidence="6 11" id="KW-1133">Transmembrane helix</keyword>
<evidence type="ECO:0000313" key="16">
    <source>
        <dbReference type="EMBL" id="VFR02120.1"/>
    </source>
</evidence>
<evidence type="ECO:0000256" key="4">
    <source>
        <dbReference type="ARBA" id="ARBA00022692"/>
    </source>
</evidence>
<feature type="transmembrane region" description="Helical" evidence="11">
    <location>
        <begin position="1038"/>
        <end position="1055"/>
    </location>
</feature>
<evidence type="ECO:0000256" key="8">
    <source>
        <dbReference type="ARBA" id="ARBA00023136"/>
    </source>
</evidence>
<keyword evidence="17" id="KW-1185">Reference proteome</keyword>
<dbReference type="AlphaFoldDB" id="A0A484NM15"/>
<proteinExistence type="inferred from homology"/>
<dbReference type="InterPro" id="IPR003864">
    <property type="entry name" value="CSC1/OSCA1-like_7TM"/>
</dbReference>
<keyword evidence="5" id="KW-0106">Calcium</keyword>
<evidence type="ECO:0000256" key="11">
    <source>
        <dbReference type="SAM" id="Phobius"/>
    </source>
</evidence>
<keyword evidence="8 11" id="KW-0472">Membrane</keyword>
<evidence type="ECO:0000256" key="7">
    <source>
        <dbReference type="ARBA" id="ARBA00023065"/>
    </source>
</evidence>
<keyword evidence="3" id="KW-0813">Transport</keyword>
<feature type="transmembrane region" description="Helical" evidence="11">
    <location>
        <begin position="491"/>
        <end position="513"/>
    </location>
</feature>
<feature type="domain" description="Reverse transcriptase zinc-binding" evidence="13">
    <location>
        <begin position="101"/>
        <end position="188"/>
    </location>
</feature>
<keyword evidence="7" id="KW-0406">Ion transport</keyword>
<feature type="transmembrane region" description="Helical" evidence="11">
    <location>
        <begin position="546"/>
        <end position="565"/>
    </location>
</feature>
<feature type="transmembrane region" description="Helical" evidence="11">
    <location>
        <begin position="807"/>
        <end position="834"/>
    </location>
</feature>
<feature type="transmembrane region" description="Helical" evidence="11">
    <location>
        <begin position="855"/>
        <end position="874"/>
    </location>
</feature>
<feature type="transmembrane region" description="Helical" evidence="11">
    <location>
        <begin position="1013"/>
        <end position="1032"/>
    </location>
</feature>
<evidence type="ECO:0000256" key="10">
    <source>
        <dbReference type="SAM" id="MobiDB-lite"/>
    </source>
</evidence>
<sequence length="1155" mass="130738">MAAQELVKAGVRKRIGNGVETMVWGTPWLLDRDNPFLHTVLASPSANLPVSFFIDANRGCWNVERLQTHLVQRDVSQVQMIPCCPRRKDSWFWIGSEDGLYSVKSGYRKIMGEATQTPGFSQWSRLWRIPVAPKVKVCVWRALQGILPTVSTLNSKGLEIDNCCSICGQLSETVDHLFLLCPFAEYVWERSSFRVANRSAASSFSNWVQLVFQTATSSELIPIVWTIWMIWKCRNAAVWEQRVPTPEVTLQESSTVTVYSWTGLDRNGGRWTRRSQTHSSSTSLSHLQQSFSTRDWWWWWRRLCRLLCLRRFRLLGGDDGGGCGGDGVYGRSAHAWFTSVNCDVHSGRCATTGDTHLLSFAGPAPKERAAASRDTSNRNAADDDAFMKDEMAGGQDIMLSASINLLSAIAFLVAFAILRLQPFNDRVYFPKWYLKGIRASPRSSGPLVRKFVNLDFRTYIRFLNWTPAALRMPQPELIDHAGLDSAVYIRIYLLGLKIFVPITILAFAVLVPVNWTGESLQNHKDLTYDGIDKLSISNIDSGSIRLWAHISMAYMFTFWTFYVLYKEYKIVSTLRLQFLASANRSPDQFTVLVRNVPPDLDESVSEHVEHFFCVNHPDHYLIHQVVYNANNLATLVEKKKNMSNWLTYYQTKFERNPKTKPKTKTGPWGLVGTTVDAIEYYTSEIKKLSEEEEVEREKVLSDPKAIMPAAFVSFSSRWGAAVCAQTQQTSNPTVWLTEWAPEPRDVYWNNLSIPYVELNIRRLFMGVALFFLTFFFMIPIAFIQSLASIEGIEKVFPFLKKLIEMDIVKSFIQGFLPGIALKIFLIILPSILMAMSKIEGFTSLSSLERRSAGKYHLFLFVNVFLGSIITGAAFEQLQTFMNQSPTEIPKTVGVAIPIKATFFITYVMVDGWSGIAAEILRLTPLVMFHIKNSFLVKTERDREQAMDPGSITFATSEPRIQLYFLLGLVYSVVTPVLLPFIVVFFAFAYLVFRHQIINVYDQKYESGAAFWPDVHFRIIVGMITSQILLMGLMNTKGISSSTPVILVLPVLTIWFHRVCKGRFESAFVKFPLQDAMVRDTLERATEPNLNLKVYLKDAYVHPVFKGGSEEAERGVAGGVTAADEEENSPLVSTKRSSHKGSKRESHASTSTAPPN</sequence>
<dbReference type="Pfam" id="PF02714">
    <property type="entry name" value="RSN1_7TM"/>
    <property type="match status" value="1"/>
</dbReference>
<keyword evidence="4 11" id="KW-0812">Transmembrane</keyword>
<evidence type="ECO:0000259" key="15">
    <source>
        <dbReference type="Pfam" id="PF14703"/>
    </source>
</evidence>